<comment type="caution">
    <text evidence="9">The sequence shown here is derived from an EMBL/GenBank/DDBJ whole genome shotgun (WGS) entry which is preliminary data.</text>
</comment>
<proteinExistence type="inferred from homology"/>
<feature type="transmembrane region" description="Helical" evidence="7">
    <location>
        <begin position="168"/>
        <end position="186"/>
    </location>
</feature>
<evidence type="ECO:0000256" key="7">
    <source>
        <dbReference type="RuleBase" id="RU363032"/>
    </source>
</evidence>
<gene>
    <name evidence="9" type="ORF">ACFPYJ_24795</name>
</gene>
<feature type="domain" description="ABC transmembrane type-1" evidence="8">
    <location>
        <begin position="66"/>
        <end position="259"/>
    </location>
</feature>
<reference evidence="10" key="1">
    <citation type="journal article" date="2019" name="Int. J. Syst. Evol. Microbiol.">
        <title>The Global Catalogue of Microorganisms (GCM) 10K type strain sequencing project: providing services to taxonomists for standard genome sequencing and annotation.</title>
        <authorList>
            <consortium name="The Broad Institute Genomics Platform"/>
            <consortium name="The Broad Institute Genome Sequencing Center for Infectious Disease"/>
            <person name="Wu L."/>
            <person name="Ma J."/>
        </authorList>
    </citation>
    <scope>NUCLEOTIDE SEQUENCE [LARGE SCALE GENOMIC DNA]</scope>
    <source>
        <strain evidence="10">CGMCC 1.3240</strain>
    </source>
</reference>
<keyword evidence="4 7" id="KW-0812">Transmembrane</keyword>
<evidence type="ECO:0000256" key="4">
    <source>
        <dbReference type="ARBA" id="ARBA00022692"/>
    </source>
</evidence>
<feature type="transmembrane region" description="Helical" evidence="7">
    <location>
        <begin position="240"/>
        <end position="259"/>
    </location>
</feature>
<dbReference type="EMBL" id="JBHSOW010000094">
    <property type="protein sequence ID" value="MFC5652273.1"/>
    <property type="molecule type" value="Genomic_DNA"/>
</dbReference>
<comment type="similarity">
    <text evidence="7">Belongs to the binding-protein-dependent transport system permease family.</text>
</comment>
<keyword evidence="10" id="KW-1185">Reference proteome</keyword>
<dbReference type="InterPro" id="IPR035906">
    <property type="entry name" value="MetI-like_sf"/>
</dbReference>
<dbReference type="SUPFAM" id="SSF161098">
    <property type="entry name" value="MetI-like"/>
    <property type="match status" value="1"/>
</dbReference>
<feature type="transmembrane region" description="Helical" evidence="7">
    <location>
        <begin position="206"/>
        <end position="228"/>
    </location>
</feature>
<evidence type="ECO:0000256" key="3">
    <source>
        <dbReference type="ARBA" id="ARBA00022475"/>
    </source>
</evidence>
<dbReference type="PROSITE" id="PS50928">
    <property type="entry name" value="ABC_TM1"/>
    <property type="match status" value="1"/>
</dbReference>
<accession>A0ABW0W273</accession>
<dbReference type="CDD" id="cd06261">
    <property type="entry name" value="TM_PBP2"/>
    <property type="match status" value="1"/>
</dbReference>
<name>A0ABW0W273_9BACL</name>
<dbReference type="RefSeq" id="WP_379190910.1">
    <property type="nucleotide sequence ID" value="NZ_JBHSOW010000094.1"/>
</dbReference>
<feature type="transmembrane region" description="Helical" evidence="7">
    <location>
        <begin position="135"/>
        <end position="156"/>
    </location>
</feature>
<dbReference type="Proteomes" id="UP001596047">
    <property type="component" value="Unassembled WGS sequence"/>
</dbReference>
<evidence type="ECO:0000259" key="8">
    <source>
        <dbReference type="PROSITE" id="PS50928"/>
    </source>
</evidence>
<evidence type="ECO:0000256" key="6">
    <source>
        <dbReference type="ARBA" id="ARBA00023136"/>
    </source>
</evidence>
<evidence type="ECO:0000256" key="2">
    <source>
        <dbReference type="ARBA" id="ARBA00022448"/>
    </source>
</evidence>
<keyword evidence="2 7" id="KW-0813">Transport</keyword>
<sequence length="274" mass="30380">MLKLLLRGILFVWAIAVTYPLFWTVSTSLKSTQQFNMDDPWSLPKWPLQLVNFADAWNKSHFGDYFLNSVIVVVAAVILSLLMSATTSFMIARHPFRGSKLLFVFYISTMMVPTILSLIPLFFTLSSVGLTDSLTGLTLVYAVMQVPFGIFVLTGFFKALPRELEEAATIDGCGLFSSFFVILLPLARSGLVTVGIMNALTYWNEYVISLILISSPGKYTVSLGLAFLQGEMQYSVDWGILFAGLVISVIPVFLVYILFQKYITEGLISGALKG</sequence>
<organism evidence="9 10">
    <name type="scientific">Paenibacillus solisilvae</name>
    <dbReference type="NCBI Taxonomy" id="2486751"/>
    <lineage>
        <taxon>Bacteria</taxon>
        <taxon>Bacillati</taxon>
        <taxon>Bacillota</taxon>
        <taxon>Bacilli</taxon>
        <taxon>Bacillales</taxon>
        <taxon>Paenibacillaceae</taxon>
        <taxon>Paenibacillus</taxon>
    </lineage>
</organism>
<evidence type="ECO:0000313" key="10">
    <source>
        <dbReference type="Proteomes" id="UP001596047"/>
    </source>
</evidence>
<dbReference type="Pfam" id="PF00528">
    <property type="entry name" value="BPD_transp_1"/>
    <property type="match status" value="1"/>
</dbReference>
<evidence type="ECO:0000256" key="5">
    <source>
        <dbReference type="ARBA" id="ARBA00022989"/>
    </source>
</evidence>
<evidence type="ECO:0000256" key="1">
    <source>
        <dbReference type="ARBA" id="ARBA00004651"/>
    </source>
</evidence>
<evidence type="ECO:0000313" key="9">
    <source>
        <dbReference type="EMBL" id="MFC5652273.1"/>
    </source>
</evidence>
<dbReference type="Gene3D" id="1.10.3720.10">
    <property type="entry name" value="MetI-like"/>
    <property type="match status" value="1"/>
</dbReference>
<feature type="transmembrane region" description="Helical" evidence="7">
    <location>
        <begin position="65"/>
        <end position="91"/>
    </location>
</feature>
<keyword evidence="6 7" id="KW-0472">Membrane</keyword>
<protein>
    <submittedName>
        <fullName evidence="9">Carbohydrate ABC transporter permease</fullName>
    </submittedName>
</protein>
<dbReference type="PANTHER" id="PTHR43744">
    <property type="entry name" value="ABC TRANSPORTER PERMEASE PROTEIN MG189-RELATED-RELATED"/>
    <property type="match status" value="1"/>
</dbReference>
<keyword evidence="3" id="KW-1003">Cell membrane</keyword>
<dbReference type="InterPro" id="IPR000515">
    <property type="entry name" value="MetI-like"/>
</dbReference>
<comment type="subcellular location">
    <subcellularLocation>
        <location evidence="1 7">Cell membrane</location>
        <topology evidence="1 7">Multi-pass membrane protein</topology>
    </subcellularLocation>
</comment>
<dbReference type="PANTHER" id="PTHR43744:SF8">
    <property type="entry name" value="SN-GLYCEROL-3-PHOSPHATE TRANSPORT SYSTEM PERMEASE PROTEIN UGPE"/>
    <property type="match status" value="1"/>
</dbReference>
<feature type="transmembrane region" description="Helical" evidence="7">
    <location>
        <begin position="103"/>
        <end position="123"/>
    </location>
</feature>
<keyword evidence="5 7" id="KW-1133">Transmembrane helix</keyword>